<accession>A0A5C1NH80</accession>
<dbReference type="InterPro" id="IPR000873">
    <property type="entry name" value="AMP-dep_synth/lig_dom"/>
</dbReference>
<feature type="domain" description="AMP-dependent ligase C-terminal" evidence="13">
    <location>
        <begin position="333"/>
        <end position="429"/>
    </location>
</feature>
<keyword evidence="4 11" id="KW-0436">Ligase</keyword>
<evidence type="ECO:0000256" key="10">
    <source>
        <dbReference type="ARBA" id="ARBA00075111"/>
    </source>
</evidence>
<dbReference type="OrthoDB" id="580775at2"/>
<evidence type="ECO:0000256" key="1">
    <source>
        <dbReference type="ARBA" id="ARBA00011245"/>
    </source>
</evidence>
<dbReference type="Proteomes" id="UP000324285">
    <property type="component" value="Chromosome"/>
</dbReference>
<evidence type="ECO:0000313" key="14">
    <source>
        <dbReference type="EMBL" id="QEM82270.1"/>
    </source>
</evidence>
<dbReference type="PIRSF" id="PIRSF006444">
    <property type="entry name" value="PaaK"/>
    <property type="match status" value="1"/>
</dbReference>
<protein>
    <recommendedName>
        <fullName evidence="9 11">Phenylacetate-coenzyme A ligase</fullName>
        <ecNumber evidence="8 11">6.2.1.30</ecNumber>
    </recommendedName>
    <alternativeName>
        <fullName evidence="10 11">Phenylacetyl-CoA ligase</fullName>
    </alternativeName>
</protein>
<comment type="function">
    <text evidence="11">Catalyzes the activation of phenylacetic acid (PA) to phenylacetyl-CoA (PA-CoA).</text>
</comment>
<evidence type="ECO:0000259" key="12">
    <source>
        <dbReference type="Pfam" id="PF00501"/>
    </source>
</evidence>
<comment type="catalytic activity">
    <reaction evidence="11">
        <text>2-phenylacetate + ATP + CoA = phenylacetyl-CoA + AMP + diphosphate</text>
        <dbReference type="Rhea" id="RHEA:20956"/>
        <dbReference type="ChEBI" id="CHEBI:18401"/>
        <dbReference type="ChEBI" id="CHEBI:30616"/>
        <dbReference type="ChEBI" id="CHEBI:33019"/>
        <dbReference type="ChEBI" id="CHEBI:57287"/>
        <dbReference type="ChEBI" id="CHEBI:57390"/>
        <dbReference type="ChEBI" id="CHEBI:456215"/>
        <dbReference type="EC" id="6.2.1.30"/>
    </reaction>
</comment>
<evidence type="ECO:0000256" key="7">
    <source>
        <dbReference type="ARBA" id="ARBA00061566"/>
    </source>
</evidence>
<organism evidence="14 15">
    <name type="scientific">Halomonas binhaiensis</name>
    <dbReference type="NCBI Taxonomy" id="2562282"/>
    <lineage>
        <taxon>Bacteria</taxon>
        <taxon>Pseudomonadati</taxon>
        <taxon>Pseudomonadota</taxon>
        <taxon>Gammaproteobacteria</taxon>
        <taxon>Oceanospirillales</taxon>
        <taxon>Halomonadaceae</taxon>
        <taxon>Halomonas</taxon>
    </lineage>
</organism>
<dbReference type="EMBL" id="CP038437">
    <property type="protein sequence ID" value="QEM82270.1"/>
    <property type="molecule type" value="Genomic_DNA"/>
</dbReference>
<dbReference type="InterPro" id="IPR042099">
    <property type="entry name" value="ANL_N_sf"/>
</dbReference>
<keyword evidence="5 11" id="KW-0547">Nucleotide-binding</keyword>
<dbReference type="Pfam" id="PF00501">
    <property type="entry name" value="AMP-binding"/>
    <property type="match status" value="1"/>
</dbReference>
<reference evidence="14" key="1">
    <citation type="submission" date="2021-02" db="EMBL/GenBank/DDBJ databases">
        <title>Strain Y2R2, a novel species of the genus Halomonas.</title>
        <authorList>
            <person name="Huang H."/>
        </authorList>
    </citation>
    <scope>NUCLEOTIDE SEQUENCE</scope>
    <source>
        <strain evidence="14">Y2R2</strain>
    </source>
</reference>
<dbReference type="SUPFAM" id="SSF56801">
    <property type="entry name" value="Acetyl-CoA synthetase-like"/>
    <property type="match status" value="1"/>
</dbReference>
<name>A0A5C1NH80_9GAMM</name>
<comment type="similarity">
    <text evidence="7 11">Belongs to the phenylacetyl-CoA ligase family.</text>
</comment>
<dbReference type="InterPro" id="IPR011880">
    <property type="entry name" value="PA_CoA_ligase"/>
</dbReference>
<evidence type="ECO:0000256" key="9">
    <source>
        <dbReference type="ARBA" id="ARBA00068695"/>
    </source>
</evidence>
<dbReference type="UniPathway" id="UPA00930"/>
<dbReference type="EC" id="6.2.1.30" evidence="8 11"/>
<evidence type="ECO:0000256" key="11">
    <source>
        <dbReference type="PIRNR" id="PIRNR006444"/>
    </source>
</evidence>
<evidence type="ECO:0000259" key="13">
    <source>
        <dbReference type="Pfam" id="PF14535"/>
    </source>
</evidence>
<proteinExistence type="inferred from homology"/>
<dbReference type="GO" id="GO:0010124">
    <property type="term" value="P:phenylacetate catabolic process"/>
    <property type="evidence" value="ECO:0007669"/>
    <property type="project" value="UniProtKB-UniRule"/>
</dbReference>
<dbReference type="PANTHER" id="PTHR43439">
    <property type="entry name" value="PHENYLACETATE-COENZYME A LIGASE"/>
    <property type="match status" value="1"/>
</dbReference>
<keyword evidence="15" id="KW-1185">Reference proteome</keyword>
<dbReference type="InterPro" id="IPR051414">
    <property type="entry name" value="Adenylate-forming_Reductase"/>
</dbReference>
<dbReference type="KEGG" id="hbh:E4T21_12475"/>
<dbReference type="Pfam" id="PF14535">
    <property type="entry name" value="AMP-binding_C_2"/>
    <property type="match status" value="1"/>
</dbReference>
<evidence type="ECO:0000256" key="5">
    <source>
        <dbReference type="ARBA" id="ARBA00022741"/>
    </source>
</evidence>
<dbReference type="CDD" id="cd05913">
    <property type="entry name" value="PaaK"/>
    <property type="match status" value="1"/>
</dbReference>
<dbReference type="AlphaFoldDB" id="A0A5C1NH80"/>
<dbReference type="GO" id="GO:0047475">
    <property type="term" value="F:phenylacetate-CoA ligase activity"/>
    <property type="evidence" value="ECO:0007669"/>
    <property type="project" value="UniProtKB-EC"/>
</dbReference>
<comment type="pathway">
    <text evidence="6 11">Aromatic compound metabolism; phenylacetate degradation.</text>
</comment>
<evidence type="ECO:0000256" key="3">
    <source>
        <dbReference type="ARBA" id="ARBA00022553"/>
    </source>
</evidence>
<dbReference type="Gene3D" id="3.40.50.12780">
    <property type="entry name" value="N-terminal domain of ligase-like"/>
    <property type="match status" value="1"/>
</dbReference>
<dbReference type="Gene3D" id="3.30.300.30">
    <property type="match status" value="1"/>
</dbReference>
<dbReference type="FunFam" id="3.40.50.12780:FF:000016">
    <property type="entry name" value="Phenylacetate-coenzyme A ligase"/>
    <property type="match status" value="1"/>
</dbReference>
<dbReference type="PANTHER" id="PTHR43439:SF2">
    <property type="entry name" value="ENZYME, PUTATIVE (JCVI)-RELATED"/>
    <property type="match status" value="1"/>
</dbReference>
<dbReference type="RefSeq" id="WP_149285341.1">
    <property type="nucleotide sequence ID" value="NZ_CP038437.2"/>
</dbReference>
<keyword evidence="3" id="KW-0597">Phosphoprotein</keyword>
<gene>
    <name evidence="14" type="ORF">E4T21_12475</name>
</gene>
<comment type="subunit">
    <text evidence="1">Monomer.</text>
</comment>
<feature type="domain" description="AMP-dependent synthetase/ligase" evidence="12">
    <location>
        <begin position="92"/>
        <end position="287"/>
    </location>
</feature>
<evidence type="ECO:0000256" key="4">
    <source>
        <dbReference type="ARBA" id="ARBA00022598"/>
    </source>
</evidence>
<sequence>MFDNSVIDGKENLCQDLEEYYVNCIANALKRIRVGGSDYQSKLLDFGVSNHDVNSLRDINSLPFTTKKDFQENYPYGLFAVPLSEVVRLHSSSGTKNRPKIVGYTKNDIRNWETLVLRCLMMHGLSKDDIVHNSFGYGMFTGGLGLQLGVEASGATLVPASSGNTRKQIDLLRDLKATVLLSTPSFAMHLSEQSEKLNFDISRSPLRLGFMGAEPWPVNMKQQIEKALGIKAVNIYGLSEIMGPGVGVEDPNDSDSIILWSDHFYVEIVNEEGELVPDGCYGELVITSFLKEALPLIRYRTGDITRIVKRKGLSGVWVERIASRSDDMLIVKGVNMFPSQVETVLCDFPELSPYYLLEIEKHGFSDHVILNVELSRGKYNFERSQIYDISERLRKSLKDDLGVHIDIKIFNPGVLERCESKRKTVNDKRENADSSYIA</sequence>
<evidence type="ECO:0000256" key="6">
    <source>
        <dbReference type="ARBA" id="ARBA00060591"/>
    </source>
</evidence>
<keyword evidence="2" id="KW-0596">Phosphopantetheine</keyword>
<dbReference type="InterPro" id="IPR045851">
    <property type="entry name" value="AMP-bd_C_sf"/>
</dbReference>
<evidence type="ECO:0000256" key="2">
    <source>
        <dbReference type="ARBA" id="ARBA00022450"/>
    </source>
</evidence>
<dbReference type="GO" id="GO:0000166">
    <property type="term" value="F:nucleotide binding"/>
    <property type="evidence" value="ECO:0007669"/>
    <property type="project" value="UniProtKB-KW"/>
</dbReference>
<evidence type="ECO:0000313" key="15">
    <source>
        <dbReference type="Proteomes" id="UP000324285"/>
    </source>
</evidence>
<evidence type="ECO:0000256" key="8">
    <source>
        <dbReference type="ARBA" id="ARBA00066629"/>
    </source>
</evidence>
<dbReference type="InterPro" id="IPR028154">
    <property type="entry name" value="AMP-dep_Lig_C"/>
</dbReference>